<reference evidence="3" key="1">
    <citation type="journal article" date="2009" name="Science">
        <title>Polydnaviruses of Braconid Wasps Derive from an Ancestral Nudivirus.</title>
        <authorList>
            <person name="Bezier A."/>
            <person name="Annaheim M."/>
            <person name="Herbiniere J."/>
            <person name="Wetterwald C."/>
            <person name="Gyapay G."/>
            <person name="Bernard-Samain S."/>
            <person name="Wincker P."/>
            <person name="Roditi I."/>
            <person name="Heller M."/>
            <person name="Belgahzi M."/>
            <person name="Pfister-Wilhem R."/>
            <person name="Periquet G."/>
            <person name="Dupuy C."/>
            <person name="Huguet E."/>
            <person name="Volkoff A.N."/>
            <person name="Lanzrein B."/>
            <person name="Drezen J.M."/>
        </authorList>
    </citation>
    <scope>NUCLEOTIDE SEQUENCE</scope>
    <source>
        <tissue evidence="3">Ovary</tissue>
    </source>
</reference>
<proteinExistence type="evidence at transcript level"/>
<evidence type="ECO:0000313" key="3">
    <source>
        <dbReference type="EMBL" id="CAT00573.1"/>
    </source>
</evidence>
<dbReference type="AlphaFoldDB" id="B9W4W1"/>
<protein>
    <submittedName>
        <fullName evidence="2">Cc_lef5</fullName>
    </submittedName>
    <submittedName>
        <fullName evidence="3">Putative transcription initiation factor LEF-5</fullName>
    </submittedName>
</protein>
<evidence type="ECO:0000313" key="4">
    <source>
        <dbReference type="Proteomes" id="UP000786811"/>
    </source>
</evidence>
<dbReference type="GO" id="GO:0003743">
    <property type="term" value="F:translation initiation factor activity"/>
    <property type="evidence" value="ECO:0007669"/>
    <property type="project" value="UniProtKB-KW"/>
</dbReference>
<feature type="domain" description="Baculoviridae late expression factor 5 C-terminal" evidence="1">
    <location>
        <begin position="99"/>
        <end position="129"/>
    </location>
</feature>
<name>B9W4W1_COTCN</name>
<accession>B9W4W1</accession>
<organism evidence="3">
    <name type="scientific">Cotesia congregata</name>
    <name type="common">Parasitoid wasp</name>
    <name type="synonym">Apanteles congregatus</name>
    <dbReference type="NCBI Taxonomy" id="51543"/>
    <lineage>
        <taxon>Eukaryota</taxon>
        <taxon>Metazoa</taxon>
        <taxon>Ecdysozoa</taxon>
        <taxon>Arthropoda</taxon>
        <taxon>Hexapoda</taxon>
        <taxon>Insecta</taxon>
        <taxon>Pterygota</taxon>
        <taxon>Neoptera</taxon>
        <taxon>Endopterygota</taxon>
        <taxon>Hymenoptera</taxon>
        <taxon>Apocrita</taxon>
        <taxon>Ichneumonoidea</taxon>
        <taxon>Braconidae</taxon>
        <taxon>Microgastrinae</taxon>
        <taxon>Cotesia</taxon>
    </lineage>
</organism>
<dbReference type="EMBL" id="CAJNRD030001202">
    <property type="protein sequence ID" value="CAG5109367.1"/>
    <property type="molecule type" value="Genomic_DNA"/>
</dbReference>
<keyword evidence="4" id="KW-1185">Reference proteome</keyword>
<dbReference type="Proteomes" id="UP000786811">
    <property type="component" value="Unassembled WGS sequence"/>
</dbReference>
<dbReference type="Pfam" id="PF11792">
    <property type="entry name" value="Baculo_LEF5_C"/>
    <property type="match status" value="1"/>
</dbReference>
<reference evidence="2" key="2">
    <citation type="submission" date="2021-04" db="EMBL/GenBank/DDBJ databases">
        <authorList>
            <person name="Chebbi M.A.C M."/>
        </authorList>
    </citation>
    <scope>NUCLEOTIDE SEQUENCE</scope>
</reference>
<gene>
    <name evidence="3" type="primary">lef-5</name>
    <name evidence="2" type="ORF">HICCMSTLAB_LOCUS14003</name>
</gene>
<keyword evidence="3" id="KW-0396">Initiation factor</keyword>
<dbReference type="InterPro" id="IPR021758">
    <property type="entry name" value="Baculo_LEF5_C"/>
</dbReference>
<dbReference type="EMBL" id="FM877774">
    <property type="protein sequence ID" value="CAT00573.1"/>
    <property type="molecule type" value="mRNA"/>
</dbReference>
<sequence length="136" mass="15826">MKNHYNDQIEMQLDTKTSCRPQHTQQNKLNILRRFKKNLLDDSQLHPPHNSNSHPMDSDIIILMDNFVCRLFDITVLNDSYLPKYESNFTINNSNCAFSNCKHAFDIISQQTRAADELASIIKVCKKCNAIFVQKH</sequence>
<keyword evidence="3" id="KW-0648">Protein biosynthesis</keyword>
<evidence type="ECO:0000259" key="1">
    <source>
        <dbReference type="Pfam" id="PF11792"/>
    </source>
</evidence>
<evidence type="ECO:0000313" key="2">
    <source>
        <dbReference type="EMBL" id="CAG5109367.1"/>
    </source>
</evidence>